<keyword evidence="2" id="KW-1185">Reference proteome</keyword>
<reference evidence="1 2" key="1">
    <citation type="submission" date="2017-04" db="EMBL/GenBank/DDBJ databases">
        <authorList>
            <person name="Afonso C.L."/>
            <person name="Miller P.J."/>
            <person name="Scott M.A."/>
            <person name="Spackman E."/>
            <person name="Goraichik I."/>
            <person name="Dimitrov K.M."/>
            <person name="Suarez D.L."/>
            <person name="Swayne D.E."/>
        </authorList>
    </citation>
    <scope>NUCLEOTIDE SEQUENCE [LARGE SCALE GENOMIC DNA]</scope>
    <source>
        <strain evidence="1 2">KR-140</strain>
    </source>
</reference>
<organism evidence="1 2">
    <name type="scientific">Deinococcus hopiensis KR-140</name>
    <dbReference type="NCBI Taxonomy" id="695939"/>
    <lineage>
        <taxon>Bacteria</taxon>
        <taxon>Thermotogati</taxon>
        <taxon>Deinococcota</taxon>
        <taxon>Deinococci</taxon>
        <taxon>Deinococcales</taxon>
        <taxon>Deinococcaceae</taxon>
        <taxon>Deinococcus</taxon>
    </lineage>
</organism>
<sequence length="223" mass="24754">MTENRASSASVLFGLTLVEIRFTTVAGQPEWVEECCPYRECLAGTPLEADEVVQLEGENDQGEAVWWTARLTGARCPNLSRYGNHTLRLGCQRGPWQALQAVEAFFNGSWLQGNAEDPSFLRSLAELRPGEGVNLREEGHAVRVGDCVSLWSGMSYLGAELPQAQIAWEDWSELVKLNLVFLDLKAAVEAFVRNAQRETKLPGDAALPQYQAAHGFLCAERWQ</sequence>
<accession>A0A1W1UQF2</accession>
<dbReference type="Proteomes" id="UP000192582">
    <property type="component" value="Unassembled WGS sequence"/>
</dbReference>
<evidence type="ECO:0000313" key="1">
    <source>
        <dbReference type="EMBL" id="SMB83332.1"/>
    </source>
</evidence>
<dbReference type="EMBL" id="FWWU01000006">
    <property type="protein sequence ID" value="SMB83332.1"/>
    <property type="molecule type" value="Genomic_DNA"/>
</dbReference>
<dbReference type="RefSeq" id="WP_084046448.1">
    <property type="nucleotide sequence ID" value="NZ_FWWU01000006.1"/>
</dbReference>
<protein>
    <submittedName>
        <fullName evidence="1">Uncharacterized protein</fullName>
    </submittedName>
</protein>
<dbReference type="AlphaFoldDB" id="A0A1W1UQF2"/>
<evidence type="ECO:0000313" key="2">
    <source>
        <dbReference type="Proteomes" id="UP000192582"/>
    </source>
</evidence>
<name>A0A1W1UQF2_9DEIO</name>
<dbReference type="OrthoDB" id="68194at2"/>
<proteinExistence type="predicted"/>
<gene>
    <name evidence="1" type="ORF">SAMN00790413_04362</name>
</gene>